<dbReference type="EMBL" id="AP014865">
    <property type="protein sequence ID" value="BAR87223.1"/>
    <property type="molecule type" value="Genomic_DNA"/>
</dbReference>
<reference evidence="1 2" key="1">
    <citation type="submission" date="2015-05" db="EMBL/GenBank/DDBJ databases">
        <title>Whole genome sequence of Bacillus thuringiensis serovar tolworthi Pasteur Institute Standard strain.</title>
        <authorList>
            <person name="Kanda K."/>
            <person name="Nakashima K."/>
            <person name="Nagano Y."/>
        </authorList>
    </citation>
    <scope>NUCLEOTIDE SEQUENCE [LARGE SCALE GENOMIC DNA]</scope>
    <source>
        <strain evidence="1 2">Pasteur Institute Standard strain</strain>
        <plasmid evidence="2">pKK1 DNA</plasmid>
    </source>
</reference>
<accession>A0A9W4EXM9</accession>
<geneLocation type="plasmid" evidence="2">
    <name>pKK1 DNA</name>
</geneLocation>
<dbReference type="RefSeq" id="WP_060852641.1">
    <property type="nucleotide sequence ID" value="NZ_AP014865.1"/>
</dbReference>
<dbReference type="Proteomes" id="UP000055316">
    <property type="component" value="Plasmid pKK1"/>
</dbReference>
<proteinExistence type="predicted"/>
<keyword evidence="1" id="KW-0614">Plasmid</keyword>
<organism evidence="1 2">
    <name type="scientific">Bacillus thuringiensis subsp. tolworthi</name>
    <dbReference type="NCBI Taxonomy" id="1442"/>
    <lineage>
        <taxon>Bacteria</taxon>
        <taxon>Bacillati</taxon>
        <taxon>Bacillota</taxon>
        <taxon>Bacilli</taxon>
        <taxon>Bacillales</taxon>
        <taxon>Bacillaceae</taxon>
        <taxon>Bacillus</taxon>
        <taxon>Bacillus cereus group</taxon>
    </lineage>
</organism>
<name>A0A9W4EXM9_BACTO</name>
<sequence length="91" mass="10491">MSKKKGSGRLVSKKNKAYWEAKGRLEKVQAKYIQKPKKNSSKPMSTIEKQSEELRAKKRYNDIVWRGWRETDGIKYPVTGSGEKSASKENN</sequence>
<protein>
    <submittedName>
        <fullName evidence="1">Uncharacterized protein</fullName>
    </submittedName>
</protein>
<gene>
    <name evidence="1" type="ORF">KNN_06489</name>
</gene>
<evidence type="ECO:0000313" key="1">
    <source>
        <dbReference type="EMBL" id="BAR87223.1"/>
    </source>
</evidence>
<dbReference type="AlphaFoldDB" id="A0A9W4EXM9"/>
<evidence type="ECO:0000313" key="2">
    <source>
        <dbReference type="Proteomes" id="UP000055316"/>
    </source>
</evidence>